<gene>
    <name evidence="1" type="ORF">OCTVUL_1B001711</name>
</gene>
<dbReference type="AlphaFoldDB" id="A0AA36BIL7"/>
<evidence type="ECO:0000313" key="1">
    <source>
        <dbReference type="EMBL" id="CAI9735075.1"/>
    </source>
</evidence>
<keyword evidence="2" id="KW-1185">Reference proteome</keyword>
<dbReference type="Proteomes" id="UP001162480">
    <property type="component" value="Chromosome 17"/>
</dbReference>
<name>A0AA36BIL7_OCTVU</name>
<organism evidence="1 2">
    <name type="scientific">Octopus vulgaris</name>
    <name type="common">Common octopus</name>
    <dbReference type="NCBI Taxonomy" id="6645"/>
    <lineage>
        <taxon>Eukaryota</taxon>
        <taxon>Metazoa</taxon>
        <taxon>Spiralia</taxon>
        <taxon>Lophotrochozoa</taxon>
        <taxon>Mollusca</taxon>
        <taxon>Cephalopoda</taxon>
        <taxon>Coleoidea</taxon>
        <taxon>Octopodiformes</taxon>
        <taxon>Octopoda</taxon>
        <taxon>Incirrata</taxon>
        <taxon>Octopodidae</taxon>
        <taxon>Octopus</taxon>
    </lineage>
</organism>
<dbReference type="EMBL" id="OX597830">
    <property type="protein sequence ID" value="CAI9735075.1"/>
    <property type="molecule type" value="Genomic_DNA"/>
</dbReference>
<proteinExistence type="predicted"/>
<accession>A0AA36BIL7</accession>
<sequence>MLQSRRNQRDLENGVVDGIRQENKQRGHLFADEDQLQWEMLNLIRMERQKAVPYNETILRVFECHCNIEIVAFVRRLCPGVSDLSDLCSKNIIAFYIKYFRIIFIFCGLKMTVTCNDE</sequence>
<protein>
    <submittedName>
        <fullName evidence="1">Uncharacterized protein</fullName>
    </submittedName>
</protein>
<evidence type="ECO:0000313" key="2">
    <source>
        <dbReference type="Proteomes" id="UP001162480"/>
    </source>
</evidence>
<reference evidence="1" key="1">
    <citation type="submission" date="2023-08" db="EMBL/GenBank/DDBJ databases">
        <authorList>
            <person name="Alioto T."/>
            <person name="Alioto T."/>
            <person name="Gomez Garrido J."/>
        </authorList>
    </citation>
    <scope>NUCLEOTIDE SEQUENCE</scope>
</reference>